<dbReference type="RefSeq" id="WP_200507005.1">
    <property type="nucleotide sequence ID" value="NZ_JAEHFX010000007.1"/>
</dbReference>
<dbReference type="Pfam" id="PF18962">
    <property type="entry name" value="Por_Secre_tail"/>
    <property type="match status" value="1"/>
</dbReference>
<sequence>MKKLLLIAIAAFAVNAASAQSTTMQLPAYATTVKGHVDSILVGRVSVVNISNQSIDVKVARKVISEVKGSENVFCWTQCYTPMVSVSPDVETILAGATNTMFYGDYSANGFAGKTTIRYSFFRVNGAAPDSVHATIVYDASRTTGVKKAFDASNAISLPSPNPANDMTTIGYNLPANARSSKIKLYNAIGGLVKEISLSDKQGAIMLVTSGLPSGIYFYTLQVDNRALTTKKLVVKH</sequence>
<feature type="domain" description="Secretion system C-terminal sorting" evidence="2">
    <location>
        <begin position="161"/>
        <end position="235"/>
    </location>
</feature>
<feature type="signal peptide" evidence="1">
    <location>
        <begin position="1"/>
        <end position="19"/>
    </location>
</feature>
<reference evidence="3 4" key="1">
    <citation type="submission" date="2020-12" db="EMBL/GenBank/DDBJ databases">
        <title>Bacterial novel species Adhaeribacter sp. BT258 isolated from soil.</title>
        <authorList>
            <person name="Jung H.-Y."/>
        </authorList>
    </citation>
    <scope>NUCLEOTIDE SEQUENCE [LARGE SCALE GENOMIC DNA]</scope>
    <source>
        <strain evidence="3 4">BT258</strain>
    </source>
</reference>
<evidence type="ECO:0000313" key="3">
    <source>
        <dbReference type="EMBL" id="MBK0404169.1"/>
    </source>
</evidence>
<feature type="chain" id="PRO_5046737544" evidence="1">
    <location>
        <begin position="20"/>
        <end position="237"/>
    </location>
</feature>
<dbReference type="EMBL" id="JAEHFX010000007">
    <property type="protein sequence ID" value="MBK0404169.1"/>
    <property type="molecule type" value="Genomic_DNA"/>
</dbReference>
<comment type="caution">
    <text evidence="3">The sequence shown here is derived from an EMBL/GenBank/DDBJ whole genome shotgun (WGS) entry which is preliminary data.</text>
</comment>
<dbReference type="Proteomes" id="UP000644147">
    <property type="component" value="Unassembled WGS sequence"/>
</dbReference>
<proteinExistence type="predicted"/>
<evidence type="ECO:0000313" key="4">
    <source>
        <dbReference type="Proteomes" id="UP000644147"/>
    </source>
</evidence>
<keyword evidence="1" id="KW-0732">Signal</keyword>
<evidence type="ECO:0000256" key="1">
    <source>
        <dbReference type="SAM" id="SignalP"/>
    </source>
</evidence>
<accession>A0ABS1C445</accession>
<name>A0ABS1C445_9BACT</name>
<keyword evidence="4" id="KW-1185">Reference proteome</keyword>
<organism evidence="3 4">
    <name type="scientific">Adhaeribacter terrigena</name>
    <dbReference type="NCBI Taxonomy" id="2793070"/>
    <lineage>
        <taxon>Bacteria</taxon>
        <taxon>Pseudomonadati</taxon>
        <taxon>Bacteroidota</taxon>
        <taxon>Cytophagia</taxon>
        <taxon>Cytophagales</taxon>
        <taxon>Hymenobacteraceae</taxon>
        <taxon>Adhaeribacter</taxon>
    </lineage>
</organism>
<protein>
    <submittedName>
        <fullName evidence="3">T9SS type A sorting domain-containing protein</fullName>
    </submittedName>
</protein>
<gene>
    <name evidence="3" type="ORF">I5M27_14330</name>
</gene>
<evidence type="ECO:0000259" key="2">
    <source>
        <dbReference type="Pfam" id="PF18962"/>
    </source>
</evidence>
<dbReference type="InterPro" id="IPR026444">
    <property type="entry name" value="Secre_tail"/>
</dbReference>
<dbReference type="NCBIfam" id="TIGR04183">
    <property type="entry name" value="Por_Secre_tail"/>
    <property type="match status" value="1"/>
</dbReference>